<feature type="signal peptide" evidence="1">
    <location>
        <begin position="1"/>
        <end position="32"/>
    </location>
</feature>
<protein>
    <recommendedName>
        <fullName evidence="4">DUF3500 domain-containing protein</fullName>
    </recommendedName>
</protein>
<proteinExistence type="predicted"/>
<dbReference type="KEGG" id="lrs:PX52LOC_03206"/>
<dbReference type="Proteomes" id="UP000324974">
    <property type="component" value="Chromosome"/>
</dbReference>
<keyword evidence="3" id="KW-1185">Reference proteome</keyword>
<evidence type="ECO:0008006" key="4">
    <source>
        <dbReference type="Google" id="ProtNLM"/>
    </source>
</evidence>
<keyword evidence="1" id="KW-0732">Signal</keyword>
<organism evidence="2 3">
    <name type="scientific">Limnoglobus roseus</name>
    <dbReference type="NCBI Taxonomy" id="2598579"/>
    <lineage>
        <taxon>Bacteria</taxon>
        <taxon>Pseudomonadati</taxon>
        <taxon>Planctomycetota</taxon>
        <taxon>Planctomycetia</taxon>
        <taxon>Gemmatales</taxon>
        <taxon>Gemmataceae</taxon>
        <taxon>Limnoglobus</taxon>
    </lineage>
</organism>
<reference evidence="3" key="1">
    <citation type="submission" date="2019-08" db="EMBL/GenBank/DDBJ databases">
        <title>Limnoglobus roseus gen. nov., sp. nov., a novel freshwater planctomycete with a giant genome from the family Gemmataceae.</title>
        <authorList>
            <person name="Kulichevskaya I.S."/>
            <person name="Naumoff D.G."/>
            <person name="Miroshnikov K."/>
            <person name="Ivanova A."/>
            <person name="Philippov D.A."/>
            <person name="Hakobyan A."/>
            <person name="Rijpstra I.C."/>
            <person name="Sinninghe Damste J.S."/>
            <person name="Liesack W."/>
            <person name="Dedysh S.N."/>
        </authorList>
    </citation>
    <scope>NUCLEOTIDE SEQUENCE [LARGE SCALE GENOMIC DNA]</scope>
    <source>
        <strain evidence="3">PX52</strain>
    </source>
</reference>
<dbReference type="AlphaFoldDB" id="A0A5C1ACD4"/>
<feature type="chain" id="PRO_5022935152" description="DUF3500 domain-containing protein" evidence="1">
    <location>
        <begin position="33"/>
        <end position="326"/>
    </location>
</feature>
<dbReference type="InterPro" id="IPR006311">
    <property type="entry name" value="TAT_signal"/>
</dbReference>
<dbReference type="EMBL" id="CP042425">
    <property type="protein sequence ID" value="QEL16265.1"/>
    <property type="molecule type" value="Genomic_DNA"/>
</dbReference>
<dbReference type="Pfam" id="PF12006">
    <property type="entry name" value="DUF3500"/>
    <property type="match status" value="1"/>
</dbReference>
<accession>A0A5C1ACD4</accession>
<dbReference type="PROSITE" id="PS51318">
    <property type="entry name" value="TAT"/>
    <property type="match status" value="1"/>
</dbReference>
<gene>
    <name evidence="2" type="ORF">PX52LOC_03206</name>
</gene>
<evidence type="ECO:0000313" key="2">
    <source>
        <dbReference type="EMBL" id="QEL16265.1"/>
    </source>
</evidence>
<evidence type="ECO:0000256" key="1">
    <source>
        <dbReference type="SAM" id="SignalP"/>
    </source>
</evidence>
<name>A0A5C1ACD4_9BACT</name>
<dbReference type="InterPro" id="IPR021889">
    <property type="entry name" value="DUF3500"/>
</dbReference>
<dbReference type="RefSeq" id="WP_168219021.1">
    <property type="nucleotide sequence ID" value="NZ_CP042425.1"/>
</dbReference>
<sequence length="326" mass="36377">MTPDRVPPCDRRQFFRAAGCAVALATGGPALAAEPAAKPAEELVREFFATLTAEQKRKVVLPWDHPAKKGGLARLTMTDSVINYRIGDLLRKPQQELVERILRALCADDEGYRTLSRNNTFDDPNGIASVGANVFGDPTGKEKFSCVFTGHHTTVRCDGNSEPDTAFGGPLYFGHVVHGYSKRNNYFHLTKAVTEVYDALSEKQRQQAIVRDRPNDNEYRNAVEFRPKGERLPGLLGEDMTADQRKLIEGVMAKLLGVFRKEDVDEVMAFVKANGGADKLALAFYENRSSGDERWQYWKIEGPGFVWGYRVMPHVHCYVNVGPAPK</sequence>
<evidence type="ECO:0000313" key="3">
    <source>
        <dbReference type="Proteomes" id="UP000324974"/>
    </source>
</evidence>